<dbReference type="PROSITE" id="PS50048">
    <property type="entry name" value="ZN2_CY6_FUNGAL_2"/>
    <property type="match status" value="1"/>
</dbReference>
<proteinExistence type="predicted"/>
<evidence type="ECO:0000256" key="2">
    <source>
        <dbReference type="ARBA" id="ARBA00022723"/>
    </source>
</evidence>
<name>A0AAD6GN14_9EURO</name>
<keyword evidence="11" id="KW-1185">Reference proteome</keyword>
<dbReference type="SMART" id="SM00066">
    <property type="entry name" value="GAL4"/>
    <property type="match status" value="1"/>
</dbReference>
<keyword evidence="7" id="KW-0539">Nucleus</keyword>
<dbReference type="GO" id="GO:0000981">
    <property type="term" value="F:DNA-binding transcription factor activity, RNA polymerase II-specific"/>
    <property type="evidence" value="ECO:0007669"/>
    <property type="project" value="InterPro"/>
</dbReference>
<dbReference type="InterPro" id="IPR052202">
    <property type="entry name" value="Yeast_MetPath_Reg"/>
</dbReference>
<dbReference type="SMART" id="SM00906">
    <property type="entry name" value="Fungal_trans"/>
    <property type="match status" value="1"/>
</dbReference>
<comment type="subcellular location">
    <subcellularLocation>
        <location evidence="1">Nucleus</location>
    </subcellularLocation>
</comment>
<dbReference type="GO" id="GO:0006351">
    <property type="term" value="P:DNA-templated transcription"/>
    <property type="evidence" value="ECO:0007669"/>
    <property type="project" value="InterPro"/>
</dbReference>
<dbReference type="AlphaFoldDB" id="A0AAD6GN14"/>
<keyword evidence="4" id="KW-0805">Transcription regulation</keyword>
<dbReference type="Proteomes" id="UP001216150">
    <property type="component" value="Unassembled WGS sequence"/>
</dbReference>
<keyword evidence="2" id="KW-0479">Metal-binding</keyword>
<accession>A0AAD6GN14</accession>
<dbReference type="GO" id="GO:0005634">
    <property type="term" value="C:nucleus"/>
    <property type="evidence" value="ECO:0007669"/>
    <property type="project" value="UniProtKB-SubCell"/>
</dbReference>
<dbReference type="EMBL" id="JAQJAC010000010">
    <property type="protein sequence ID" value="KAJ5568655.1"/>
    <property type="molecule type" value="Genomic_DNA"/>
</dbReference>
<evidence type="ECO:0000256" key="3">
    <source>
        <dbReference type="ARBA" id="ARBA00022833"/>
    </source>
</evidence>
<dbReference type="InterPro" id="IPR001138">
    <property type="entry name" value="Zn2Cys6_DnaBD"/>
</dbReference>
<protein>
    <recommendedName>
        <fullName evidence="9">Zn(2)-C6 fungal-type domain-containing protein</fullName>
    </recommendedName>
</protein>
<sequence>MERESRIRKRIPKACKRCHRRKQKCDQGVPSCSNCQVANQFCSRAETSPSWHHGMSKGALAHRIEILEARLAATLAGDVPDTAESSEKPPTSTSPLYNHKSRHGYSDGVLPFLTLGNAENREQVYLGPSSGLSIADAVGTHSLPINSNQHPDISPRRSDNTRVVHPDDENGTRIIEAYFKHMHVRLPFLDCAHILELHAKRYHMAGQTPKDGFDIFKLFMVYAIGATILQMTGSYNSIPPDEFLSVALSFDTTMRESFSTNSIESIMLLVLYNLRSSSHPSVWYLIGLAMRTCIDFGFHRESRYQRLSQCEAEKQKRLFWSVYLIERHTAWALGRPFSISEEEIDTQPPLDIGDSTTNDDAIGQDLQPQTGQEVPHRRGSLKKFIASIRLQRIVSKIHTRIYRVDKKASTLLPEIGPLMSALNDFKETLPSLGLNDSDFVLMHWNNSIRMLLQPFLSILNPSDDLLVTCITSSGKMCQFFKRLRQREFSGYSFLLANSVYMAGLTMCFCLFRSPRLWAPTVSDDLRACSSSLFVMAERNHRLRKHRDGLEAIISKAMKYVEEASKMTSANPPVINQDVPIYQHIRSTPDIHQPLGIFGEPEDSGAQPGSSATEIDCYMTSLLSDINGFPFQFQNEQFGTHRSEAPFGGVLGEDFWAAGTFDQISPDGFGWEI</sequence>
<evidence type="ECO:0000256" key="7">
    <source>
        <dbReference type="ARBA" id="ARBA00023242"/>
    </source>
</evidence>
<dbReference type="Pfam" id="PF00172">
    <property type="entry name" value="Zn_clus"/>
    <property type="match status" value="1"/>
</dbReference>
<dbReference type="PANTHER" id="PTHR47782:SF12">
    <property type="entry name" value="ZN(II)2CYS6 TRANSCRIPTION FACTOR (EUROFUNG)"/>
    <property type="match status" value="1"/>
</dbReference>
<dbReference type="GO" id="GO:0045944">
    <property type="term" value="P:positive regulation of transcription by RNA polymerase II"/>
    <property type="evidence" value="ECO:0007669"/>
    <property type="project" value="TreeGrafter"/>
</dbReference>
<evidence type="ECO:0000259" key="9">
    <source>
        <dbReference type="PROSITE" id="PS50048"/>
    </source>
</evidence>
<dbReference type="SUPFAM" id="SSF57701">
    <property type="entry name" value="Zn2/Cys6 DNA-binding domain"/>
    <property type="match status" value="1"/>
</dbReference>
<feature type="domain" description="Zn(2)-C6 fungal-type" evidence="9">
    <location>
        <begin position="14"/>
        <end position="44"/>
    </location>
</feature>
<organism evidence="10 11">
    <name type="scientific">Penicillium hetheringtonii</name>
    <dbReference type="NCBI Taxonomy" id="911720"/>
    <lineage>
        <taxon>Eukaryota</taxon>
        <taxon>Fungi</taxon>
        <taxon>Dikarya</taxon>
        <taxon>Ascomycota</taxon>
        <taxon>Pezizomycotina</taxon>
        <taxon>Eurotiomycetes</taxon>
        <taxon>Eurotiomycetidae</taxon>
        <taxon>Eurotiales</taxon>
        <taxon>Aspergillaceae</taxon>
        <taxon>Penicillium</taxon>
    </lineage>
</organism>
<feature type="region of interest" description="Disordered" evidence="8">
    <location>
        <begin position="79"/>
        <end position="100"/>
    </location>
</feature>
<feature type="compositionally biased region" description="Basic and acidic residues" evidence="8">
    <location>
        <begin position="153"/>
        <end position="167"/>
    </location>
</feature>
<reference evidence="10 11" key="1">
    <citation type="journal article" date="2023" name="IMA Fungus">
        <title>Comparative genomic study of the Penicillium genus elucidates a diverse pangenome and 15 lateral gene transfer events.</title>
        <authorList>
            <person name="Petersen C."/>
            <person name="Sorensen T."/>
            <person name="Nielsen M.R."/>
            <person name="Sondergaard T.E."/>
            <person name="Sorensen J.L."/>
            <person name="Fitzpatrick D.A."/>
            <person name="Frisvad J.C."/>
            <person name="Nielsen K.L."/>
        </authorList>
    </citation>
    <scope>NUCLEOTIDE SEQUENCE [LARGE SCALE GENOMIC DNA]</scope>
    <source>
        <strain evidence="10 11">IBT 29057</strain>
    </source>
</reference>
<gene>
    <name evidence="10" type="ORF">N7450_011141</name>
</gene>
<evidence type="ECO:0000313" key="11">
    <source>
        <dbReference type="Proteomes" id="UP001216150"/>
    </source>
</evidence>
<keyword evidence="5" id="KW-0238">DNA-binding</keyword>
<dbReference type="GO" id="GO:0008270">
    <property type="term" value="F:zinc ion binding"/>
    <property type="evidence" value="ECO:0007669"/>
    <property type="project" value="InterPro"/>
</dbReference>
<dbReference type="GO" id="GO:0043565">
    <property type="term" value="F:sequence-specific DNA binding"/>
    <property type="evidence" value="ECO:0007669"/>
    <property type="project" value="TreeGrafter"/>
</dbReference>
<evidence type="ECO:0000256" key="6">
    <source>
        <dbReference type="ARBA" id="ARBA00023163"/>
    </source>
</evidence>
<evidence type="ECO:0000256" key="5">
    <source>
        <dbReference type="ARBA" id="ARBA00023125"/>
    </source>
</evidence>
<keyword evidence="6" id="KW-0804">Transcription</keyword>
<dbReference type="PROSITE" id="PS00463">
    <property type="entry name" value="ZN2_CY6_FUNGAL_1"/>
    <property type="match status" value="1"/>
</dbReference>
<keyword evidence="3" id="KW-0862">Zinc</keyword>
<evidence type="ECO:0000256" key="1">
    <source>
        <dbReference type="ARBA" id="ARBA00004123"/>
    </source>
</evidence>
<feature type="region of interest" description="Disordered" evidence="8">
    <location>
        <begin position="346"/>
        <end position="378"/>
    </location>
</feature>
<dbReference type="Pfam" id="PF04082">
    <property type="entry name" value="Fungal_trans"/>
    <property type="match status" value="1"/>
</dbReference>
<evidence type="ECO:0000256" key="8">
    <source>
        <dbReference type="SAM" id="MobiDB-lite"/>
    </source>
</evidence>
<feature type="region of interest" description="Disordered" evidence="8">
    <location>
        <begin position="143"/>
        <end position="167"/>
    </location>
</feature>
<dbReference type="CDD" id="cd00067">
    <property type="entry name" value="GAL4"/>
    <property type="match status" value="1"/>
</dbReference>
<evidence type="ECO:0000256" key="4">
    <source>
        <dbReference type="ARBA" id="ARBA00023015"/>
    </source>
</evidence>
<dbReference type="InterPro" id="IPR007219">
    <property type="entry name" value="XnlR_reg_dom"/>
</dbReference>
<evidence type="ECO:0000313" key="10">
    <source>
        <dbReference type="EMBL" id="KAJ5568655.1"/>
    </source>
</evidence>
<dbReference type="InterPro" id="IPR036864">
    <property type="entry name" value="Zn2-C6_fun-type_DNA-bd_sf"/>
</dbReference>
<dbReference type="PANTHER" id="PTHR47782">
    <property type="entry name" value="ZN(II)2CYS6 TRANSCRIPTION FACTOR (EUROFUNG)-RELATED"/>
    <property type="match status" value="1"/>
</dbReference>
<dbReference type="CDD" id="cd12148">
    <property type="entry name" value="fungal_TF_MHR"/>
    <property type="match status" value="1"/>
</dbReference>
<dbReference type="Gene3D" id="4.10.240.10">
    <property type="entry name" value="Zn(2)-C6 fungal-type DNA-binding domain"/>
    <property type="match status" value="1"/>
</dbReference>
<comment type="caution">
    <text evidence="10">The sequence shown here is derived from an EMBL/GenBank/DDBJ whole genome shotgun (WGS) entry which is preliminary data.</text>
</comment>